<gene>
    <name evidence="2" type="ORF">SJ05684_c24990</name>
</gene>
<protein>
    <submittedName>
        <fullName evidence="2">Uncharacterized protein</fullName>
    </submittedName>
</protein>
<dbReference type="EMBL" id="CP023067">
    <property type="protein sequence ID" value="ASY63939.1"/>
    <property type="molecule type" value="Genomic_DNA"/>
</dbReference>
<keyword evidence="3" id="KW-1185">Reference proteome</keyword>
<dbReference type="Proteomes" id="UP000217211">
    <property type="component" value="Chromosome"/>
</dbReference>
<dbReference type="AlphaFoldDB" id="A0A249PFB1"/>
<evidence type="ECO:0000313" key="2">
    <source>
        <dbReference type="EMBL" id="ASY63939.1"/>
    </source>
</evidence>
<evidence type="ECO:0000256" key="1">
    <source>
        <dbReference type="SAM" id="MobiDB-lite"/>
    </source>
</evidence>
<feature type="region of interest" description="Disordered" evidence="1">
    <location>
        <begin position="1"/>
        <end position="25"/>
    </location>
</feature>
<dbReference type="KEGG" id="esj:SJ05684_c24990"/>
<sequence length="109" mass="11869">MICRSSRKGVAGRGPANSEVKEGNHNGACGAPIALPCPSSRFCPGACRRAIGMKRLKIINAEQLFHFVGWRQAGVCRDPCVCARETDQIFERHARRCSRDGVYPGSVPL</sequence>
<organism evidence="2 3">
    <name type="scientific">Sinorhizobium sojae CCBAU 05684</name>
    <dbReference type="NCBI Taxonomy" id="716928"/>
    <lineage>
        <taxon>Bacteria</taxon>
        <taxon>Pseudomonadati</taxon>
        <taxon>Pseudomonadota</taxon>
        <taxon>Alphaproteobacteria</taxon>
        <taxon>Hyphomicrobiales</taxon>
        <taxon>Rhizobiaceae</taxon>
        <taxon>Sinorhizobium/Ensifer group</taxon>
        <taxon>Sinorhizobium</taxon>
    </lineage>
</organism>
<proteinExistence type="predicted"/>
<accession>A0A249PFB1</accession>
<evidence type="ECO:0000313" key="3">
    <source>
        <dbReference type="Proteomes" id="UP000217211"/>
    </source>
</evidence>
<reference evidence="2 3" key="1">
    <citation type="submission" date="2017-08" db="EMBL/GenBank/DDBJ databases">
        <title>Multipartite genome sequences of Sinorhizobium species nodulating soybeans.</title>
        <authorList>
            <person name="Tian C.F."/>
        </authorList>
    </citation>
    <scope>NUCLEOTIDE SEQUENCE [LARGE SCALE GENOMIC DNA]</scope>
    <source>
        <strain evidence="2 3">CCBAU 05684</strain>
    </source>
</reference>
<name>A0A249PFB1_9HYPH</name>